<name>A0ABR2QHT1_9ROSI</name>
<gene>
    <name evidence="1" type="ORF">V6N11_080743</name>
    <name evidence="2" type="ORF">V6N11_080746</name>
</gene>
<accession>A0ABR2QHT1</accession>
<comment type="caution">
    <text evidence="1">The sequence shown here is derived from an EMBL/GenBank/DDBJ whole genome shotgun (WGS) entry which is preliminary data.</text>
</comment>
<reference evidence="1 3" key="1">
    <citation type="journal article" date="2024" name="G3 (Bethesda)">
        <title>Genome assembly of Hibiscus sabdariffa L. provides insights into metabolisms of medicinal natural products.</title>
        <authorList>
            <person name="Kim T."/>
        </authorList>
    </citation>
    <scope>NUCLEOTIDE SEQUENCE [LARGE SCALE GENOMIC DNA]</scope>
    <source>
        <strain evidence="1">TK-2024</strain>
        <tissue evidence="1">Old leaves</tissue>
    </source>
</reference>
<organism evidence="1 3">
    <name type="scientific">Hibiscus sabdariffa</name>
    <name type="common">roselle</name>
    <dbReference type="NCBI Taxonomy" id="183260"/>
    <lineage>
        <taxon>Eukaryota</taxon>
        <taxon>Viridiplantae</taxon>
        <taxon>Streptophyta</taxon>
        <taxon>Embryophyta</taxon>
        <taxon>Tracheophyta</taxon>
        <taxon>Spermatophyta</taxon>
        <taxon>Magnoliopsida</taxon>
        <taxon>eudicotyledons</taxon>
        <taxon>Gunneridae</taxon>
        <taxon>Pentapetalae</taxon>
        <taxon>rosids</taxon>
        <taxon>malvids</taxon>
        <taxon>Malvales</taxon>
        <taxon>Malvaceae</taxon>
        <taxon>Malvoideae</taxon>
        <taxon>Hibiscus</taxon>
    </lineage>
</organism>
<evidence type="ECO:0000313" key="2">
    <source>
        <dbReference type="EMBL" id="KAK9000243.1"/>
    </source>
</evidence>
<dbReference type="EMBL" id="JBBPBN010000037">
    <property type="protein sequence ID" value="KAK9000240.1"/>
    <property type="molecule type" value="Genomic_DNA"/>
</dbReference>
<evidence type="ECO:0000313" key="3">
    <source>
        <dbReference type="Proteomes" id="UP001396334"/>
    </source>
</evidence>
<dbReference type="EMBL" id="JBBPBN010000037">
    <property type="protein sequence ID" value="KAK9000243.1"/>
    <property type="molecule type" value="Genomic_DNA"/>
</dbReference>
<dbReference type="Proteomes" id="UP001396334">
    <property type="component" value="Unassembled WGS sequence"/>
</dbReference>
<keyword evidence="3" id="KW-1185">Reference proteome</keyword>
<protein>
    <submittedName>
        <fullName evidence="1">Uncharacterized protein</fullName>
    </submittedName>
</protein>
<evidence type="ECO:0000313" key="1">
    <source>
        <dbReference type="EMBL" id="KAK9000240.1"/>
    </source>
</evidence>
<sequence length="84" mass="9740">MSNMKCCGHSAMHSNSISTKNKWQKIASIGRTDNIMAAAHQSKKQLKKLKWYFLEAEDSIHWKEKKFFLEAPKRYFSCLQAGCN</sequence>
<proteinExistence type="predicted"/>